<comment type="caution">
    <text evidence="1">The sequence shown here is derived from an EMBL/GenBank/DDBJ whole genome shotgun (WGS) entry which is preliminary data.</text>
</comment>
<reference evidence="1 2" key="1">
    <citation type="submission" date="2019-01" db="EMBL/GenBank/DDBJ databases">
        <title>Draft genome sequences of the type strain Streptomyces sioyaensis DSM 40032 and its novel strain, TM32, a thermotolerant antibiotics-producing actinobacterium.</title>
        <authorList>
            <person name="Nakaew N."/>
            <person name="Lumyong S."/>
            <person name="Sloan W.T."/>
            <person name="Sungthong R."/>
        </authorList>
    </citation>
    <scope>NUCLEOTIDE SEQUENCE [LARGE SCALE GENOMIC DNA]</scope>
    <source>
        <strain evidence="1 2">DSM 40032</strain>
    </source>
</reference>
<accession>A0A4Q1QVX4</accession>
<dbReference type="RefSeq" id="WP_129251121.1">
    <property type="nucleotide sequence ID" value="NZ_JABZEL010000009.1"/>
</dbReference>
<dbReference type="EMBL" id="SDIF01000176">
    <property type="protein sequence ID" value="RXS58948.1"/>
    <property type="molecule type" value="Genomic_DNA"/>
</dbReference>
<gene>
    <name evidence="1" type="ORF">EST54_31550</name>
</gene>
<protein>
    <recommendedName>
        <fullName evidence="3">HNH endonuclease</fullName>
    </recommendedName>
</protein>
<sequence>MNVPSWQDTSYGSKVRVARWLVEVVGEGQPFTKQAMREAFPGIAQIDRRMRDLREAGWVIDTNREDPSLHSNEHRFVAEGEPVWLPGKGKAKPQTRLTATQRSDTMRADSYLCRSCGVGSGEAFDDGRGAAQLDIARRQVKLVNGSTERQLVTECNRCRVGNRGSEADLADFVRSVESLGPVERKVLAQWLDADQRTYSLLERLWGTYRTLPTEAREAVKQAVCGESE</sequence>
<name>A0A4Q1QVX4_9ACTN</name>
<dbReference type="GeneID" id="95782431"/>
<keyword evidence="2" id="KW-1185">Reference proteome</keyword>
<dbReference type="Proteomes" id="UP000289482">
    <property type="component" value="Unassembled WGS sequence"/>
</dbReference>
<evidence type="ECO:0000313" key="1">
    <source>
        <dbReference type="EMBL" id="RXS58948.1"/>
    </source>
</evidence>
<evidence type="ECO:0008006" key="3">
    <source>
        <dbReference type="Google" id="ProtNLM"/>
    </source>
</evidence>
<organism evidence="1 2">
    <name type="scientific">Streptomyces sioyaensis</name>
    <dbReference type="NCBI Taxonomy" id="67364"/>
    <lineage>
        <taxon>Bacteria</taxon>
        <taxon>Bacillati</taxon>
        <taxon>Actinomycetota</taxon>
        <taxon>Actinomycetes</taxon>
        <taxon>Kitasatosporales</taxon>
        <taxon>Streptomycetaceae</taxon>
        <taxon>Streptomyces</taxon>
    </lineage>
</organism>
<evidence type="ECO:0000313" key="2">
    <source>
        <dbReference type="Proteomes" id="UP000289482"/>
    </source>
</evidence>
<proteinExistence type="predicted"/>
<dbReference type="AlphaFoldDB" id="A0A4Q1QVX4"/>